<feature type="binding site" evidence="14 15">
    <location>
        <position position="97"/>
    </location>
    <ligand>
        <name>a divalent metal cation</name>
        <dbReference type="ChEBI" id="CHEBI:60240"/>
    </ligand>
</feature>
<keyword evidence="8 14" id="KW-0963">Cytoplasm</keyword>
<protein>
    <recommendedName>
        <fullName evidence="7 14">Ribonuclease HIII</fullName>
        <shortName evidence="14">RNase HIII</shortName>
        <ecNumber evidence="6 14">3.1.26.4</ecNumber>
    </recommendedName>
</protein>
<dbReference type="Pfam" id="PF01351">
    <property type="entry name" value="RNase_HII"/>
    <property type="match status" value="1"/>
</dbReference>
<dbReference type="PANTHER" id="PTHR10954:SF23">
    <property type="entry name" value="RIBONUCLEASE"/>
    <property type="match status" value="1"/>
</dbReference>
<dbReference type="HAMAP" id="MF_00053">
    <property type="entry name" value="RNase_HIII"/>
    <property type="match status" value="1"/>
</dbReference>
<evidence type="ECO:0000256" key="3">
    <source>
        <dbReference type="ARBA" id="ARBA00004065"/>
    </source>
</evidence>
<keyword evidence="12 14" id="KW-0378">Hydrolase</keyword>
<dbReference type="InterPro" id="IPR012295">
    <property type="entry name" value="TBP_dom_sf"/>
</dbReference>
<dbReference type="EC" id="3.1.26.4" evidence="6 14"/>
<keyword evidence="10 14" id="KW-0479">Metal-binding</keyword>
<evidence type="ECO:0000256" key="11">
    <source>
        <dbReference type="ARBA" id="ARBA00022759"/>
    </source>
</evidence>
<dbReference type="EMBL" id="CP051151">
    <property type="protein sequence ID" value="QLY39603.1"/>
    <property type="molecule type" value="Genomic_DNA"/>
</dbReference>
<feature type="binding site" evidence="14 15">
    <location>
        <position position="199"/>
    </location>
    <ligand>
        <name>a divalent metal cation</name>
        <dbReference type="ChEBI" id="CHEBI:60240"/>
    </ligand>
</feature>
<evidence type="ECO:0000313" key="18">
    <source>
        <dbReference type="Proteomes" id="UP000512167"/>
    </source>
</evidence>
<dbReference type="InterPro" id="IPR024567">
    <property type="entry name" value="RNase_HII/HIII_dom"/>
</dbReference>
<evidence type="ECO:0000256" key="13">
    <source>
        <dbReference type="ARBA" id="ARBA00022842"/>
    </source>
</evidence>
<evidence type="ECO:0000256" key="15">
    <source>
        <dbReference type="PROSITE-ProRule" id="PRU01319"/>
    </source>
</evidence>
<reference evidence="17 18" key="1">
    <citation type="submission" date="2020-04" db="EMBL/GenBank/DDBJ databases">
        <authorList>
            <person name="Zheng R.K."/>
            <person name="Sun C.M."/>
        </authorList>
    </citation>
    <scope>NUCLEOTIDE SEQUENCE [LARGE SCALE GENOMIC DNA]</scope>
    <source>
        <strain evidence="18">zrk29</strain>
    </source>
</reference>
<dbReference type="FunFam" id="3.30.420.10:FF:000047">
    <property type="entry name" value="Ribonuclease HIII"/>
    <property type="match status" value="1"/>
</dbReference>
<dbReference type="GO" id="GO:0005737">
    <property type="term" value="C:cytoplasm"/>
    <property type="evidence" value="ECO:0007669"/>
    <property type="project" value="UniProtKB-SubCell"/>
</dbReference>
<gene>
    <name evidence="14 17" type="primary">rnhC</name>
    <name evidence="17" type="ORF">HF295_01485</name>
</gene>
<dbReference type="Proteomes" id="UP000512167">
    <property type="component" value="Chromosome"/>
</dbReference>
<feature type="domain" description="RNase H type-2" evidence="16">
    <location>
        <begin position="90"/>
        <end position="299"/>
    </location>
</feature>
<dbReference type="InterPro" id="IPR024568">
    <property type="entry name" value="RNase_HIII_N"/>
</dbReference>
<dbReference type="PANTHER" id="PTHR10954">
    <property type="entry name" value="RIBONUCLEASE H2 SUBUNIT A"/>
    <property type="match status" value="1"/>
</dbReference>
<name>A0A7L6N042_9MOLU</name>
<dbReference type="Pfam" id="PF11858">
    <property type="entry name" value="DUF3378"/>
    <property type="match status" value="1"/>
</dbReference>
<dbReference type="Gene3D" id="3.30.310.10">
    <property type="entry name" value="TATA-Binding Protein"/>
    <property type="match status" value="1"/>
</dbReference>
<accession>A0A7L6N042</accession>
<comment type="function">
    <text evidence="3 14">Endonuclease that specifically degrades the RNA of RNA-DNA hybrids.</text>
</comment>
<dbReference type="KEGG" id="tbk:HF295_01485"/>
<dbReference type="GO" id="GO:0000287">
    <property type="term" value="F:magnesium ion binding"/>
    <property type="evidence" value="ECO:0007669"/>
    <property type="project" value="UniProtKB-UniRule"/>
</dbReference>
<evidence type="ECO:0000256" key="1">
    <source>
        <dbReference type="ARBA" id="ARBA00000077"/>
    </source>
</evidence>
<comment type="subcellular location">
    <subcellularLocation>
        <location evidence="4 14">Cytoplasm</location>
    </subcellularLocation>
</comment>
<evidence type="ECO:0000256" key="8">
    <source>
        <dbReference type="ARBA" id="ARBA00022490"/>
    </source>
</evidence>
<keyword evidence="13 14" id="KW-0460">Magnesium</keyword>
<dbReference type="RefSeq" id="WP_312032079.1">
    <property type="nucleotide sequence ID" value="NZ_CP051151.1"/>
</dbReference>
<proteinExistence type="inferred from homology"/>
<keyword evidence="9 14" id="KW-0540">Nuclease</keyword>
<evidence type="ECO:0000256" key="4">
    <source>
        <dbReference type="ARBA" id="ARBA00004496"/>
    </source>
</evidence>
<organism evidence="17 18">
    <name type="scientific">Hujiaoplasma nucleasis</name>
    <dbReference type="NCBI Taxonomy" id="2725268"/>
    <lineage>
        <taxon>Bacteria</taxon>
        <taxon>Bacillati</taxon>
        <taxon>Mycoplasmatota</taxon>
        <taxon>Mollicutes</taxon>
        <taxon>Candidatus Izemoplasmatales</taxon>
        <taxon>Hujiaoplasmataceae</taxon>
        <taxon>Hujiaoplasma</taxon>
    </lineage>
</organism>
<dbReference type="GO" id="GO:0003723">
    <property type="term" value="F:RNA binding"/>
    <property type="evidence" value="ECO:0007669"/>
    <property type="project" value="UniProtKB-UniRule"/>
</dbReference>
<comment type="similarity">
    <text evidence="5 14">Belongs to the RNase HII family. RnhC subfamily.</text>
</comment>
<evidence type="ECO:0000256" key="5">
    <source>
        <dbReference type="ARBA" id="ARBA00008378"/>
    </source>
</evidence>
<evidence type="ECO:0000256" key="7">
    <source>
        <dbReference type="ARBA" id="ARBA00021407"/>
    </source>
</evidence>
<dbReference type="NCBIfam" id="TIGR00716">
    <property type="entry name" value="rnhC"/>
    <property type="match status" value="1"/>
</dbReference>
<evidence type="ECO:0000313" key="17">
    <source>
        <dbReference type="EMBL" id="QLY39603.1"/>
    </source>
</evidence>
<evidence type="ECO:0000256" key="6">
    <source>
        <dbReference type="ARBA" id="ARBA00012180"/>
    </source>
</evidence>
<dbReference type="AlphaFoldDB" id="A0A7L6N042"/>
<dbReference type="SUPFAM" id="SSF53098">
    <property type="entry name" value="Ribonuclease H-like"/>
    <property type="match status" value="1"/>
</dbReference>
<evidence type="ECO:0000256" key="14">
    <source>
        <dbReference type="HAMAP-Rule" id="MF_00053"/>
    </source>
</evidence>
<dbReference type="InterPro" id="IPR004641">
    <property type="entry name" value="RNase_HIII"/>
</dbReference>
<feature type="binding site" evidence="14 15">
    <location>
        <position position="96"/>
    </location>
    <ligand>
        <name>a divalent metal cation</name>
        <dbReference type="ChEBI" id="CHEBI:60240"/>
    </ligand>
</feature>
<comment type="catalytic activity">
    <reaction evidence="1 14 15">
        <text>Endonucleolytic cleavage to 5'-phosphomonoester.</text>
        <dbReference type="EC" id="3.1.26.4"/>
    </reaction>
</comment>
<evidence type="ECO:0000256" key="10">
    <source>
        <dbReference type="ARBA" id="ARBA00022723"/>
    </source>
</evidence>
<dbReference type="Gene3D" id="3.30.420.10">
    <property type="entry name" value="Ribonuclease H-like superfamily/Ribonuclease H"/>
    <property type="match status" value="1"/>
</dbReference>
<comment type="cofactor">
    <cofactor evidence="2">
        <name>Mg(2+)</name>
        <dbReference type="ChEBI" id="CHEBI:18420"/>
    </cofactor>
</comment>
<dbReference type="PROSITE" id="PS51975">
    <property type="entry name" value="RNASE_H_2"/>
    <property type="match status" value="1"/>
</dbReference>
<dbReference type="GO" id="GO:0043137">
    <property type="term" value="P:DNA replication, removal of RNA primer"/>
    <property type="evidence" value="ECO:0007669"/>
    <property type="project" value="TreeGrafter"/>
</dbReference>
<dbReference type="InterPro" id="IPR036397">
    <property type="entry name" value="RNaseH_sf"/>
</dbReference>
<dbReference type="GO" id="GO:0006298">
    <property type="term" value="P:mismatch repair"/>
    <property type="evidence" value="ECO:0007669"/>
    <property type="project" value="TreeGrafter"/>
</dbReference>
<dbReference type="CDD" id="cd06590">
    <property type="entry name" value="RNase_HII_bacteria_HIII_like"/>
    <property type="match status" value="1"/>
</dbReference>
<sequence length="299" mass="34427">MKTVLELNDKYIKKLVDYYHPYEGKAPSDHIKHYFKTEYFTISVYNSNKVLFQGEDAEKEYNQWAELTGKTLEIPKPISHTSYMNEYYKKTIIGSDEVGTGDYFGPVVVAAALVGPHNYPFLSQFNIQDSKNISDDVILNIGPDLINTIPHHCLVLNNQKFNELTKQGYNLNKIKAYLHNHAIKKLIQKNNQYDMIIVDQFCSEKNYIQYLQEQDMVRHTTLVEKAESLHQSIAVAAIIARYTFLKEMDKLSDKINIVLPKGAGPQVDAIGKVIYLKHGKDIFTQIAKVNFKNSKKIWD</sequence>
<evidence type="ECO:0000256" key="12">
    <source>
        <dbReference type="ARBA" id="ARBA00022801"/>
    </source>
</evidence>
<dbReference type="InterPro" id="IPR012337">
    <property type="entry name" value="RNaseH-like_sf"/>
</dbReference>
<dbReference type="GO" id="GO:0004523">
    <property type="term" value="F:RNA-DNA hybrid ribonuclease activity"/>
    <property type="evidence" value="ECO:0007669"/>
    <property type="project" value="UniProtKB-UniRule"/>
</dbReference>
<comment type="cofactor">
    <cofactor evidence="14 15">
        <name>Mn(2+)</name>
        <dbReference type="ChEBI" id="CHEBI:29035"/>
    </cofactor>
    <cofactor evidence="14 15">
        <name>Mg(2+)</name>
        <dbReference type="ChEBI" id="CHEBI:18420"/>
    </cofactor>
    <text evidence="14 15">Manganese or magnesium. Binds 1 divalent metal ion per monomer in the absence of substrate. May bind a second metal ion after substrate binding.</text>
</comment>
<evidence type="ECO:0000259" key="16">
    <source>
        <dbReference type="PROSITE" id="PS51975"/>
    </source>
</evidence>
<dbReference type="InterPro" id="IPR001352">
    <property type="entry name" value="RNase_HII/HIII"/>
</dbReference>
<dbReference type="PIRSF" id="PIRSF037748">
    <property type="entry name" value="RnhC"/>
    <property type="match status" value="1"/>
</dbReference>
<evidence type="ECO:0000256" key="9">
    <source>
        <dbReference type="ARBA" id="ARBA00022722"/>
    </source>
</evidence>
<keyword evidence="18" id="KW-1185">Reference proteome</keyword>
<dbReference type="GO" id="GO:0032299">
    <property type="term" value="C:ribonuclease H2 complex"/>
    <property type="evidence" value="ECO:0007669"/>
    <property type="project" value="TreeGrafter"/>
</dbReference>
<keyword evidence="11 14" id="KW-0255">Endonuclease</keyword>
<evidence type="ECO:0000256" key="2">
    <source>
        <dbReference type="ARBA" id="ARBA00001946"/>
    </source>
</evidence>